<name>A0A2J6WMF2_9BACT</name>
<evidence type="ECO:0000256" key="2">
    <source>
        <dbReference type="PROSITE-ProRule" id="PRU00169"/>
    </source>
</evidence>
<dbReference type="GO" id="GO:0000160">
    <property type="term" value="P:phosphorelay signal transduction system"/>
    <property type="evidence" value="ECO:0007669"/>
    <property type="project" value="InterPro"/>
</dbReference>
<dbReference type="AlphaFoldDB" id="A0A2J6WMF2"/>
<dbReference type="Pfam" id="PF00072">
    <property type="entry name" value="Response_reg"/>
    <property type="match status" value="1"/>
</dbReference>
<feature type="domain" description="Response regulatory" evidence="3">
    <location>
        <begin position="3"/>
        <end position="117"/>
    </location>
</feature>
<dbReference type="CDD" id="cd17574">
    <property type="entry name" value="REC_OmpR"/>
    <property type="match status" value="1"/>
</dbReference>
<dbReference type="InterPro" id="IPR050595">
    <property type="entry name" value="Bact_response_regulator"/>
</dbReference>
<accession>A0A2J6WMF2</accession>
<feature type="modified residue" description="4-aspartylphosphate" evidence="2">
    <location>
        <position position="52"/>
    </location>
</feature>
<proteinExistence type="predicted"/>
<evidence type="ECO:0000313" key="4">
    <source>
        <dbReference type="EMBL" id="PMP71429.1"/>
    </source>
</evidence>
<organism evidence="4 5">
    <name type="scientific">Calditerrivibrio nitroreducens</name>
    <dbReference type="NCBI Taxonomy" id="477976"/>
    <lineage>
        <taxon>Bacteria</taxon>
        <taxon>Pseudomonadati</taxon>
        <taxon>Deferribacterota</taxon>
        <taxon>Deferribacteres</taxon>
        <taxon>Deferribacterales</taxon>
        <taxon>Calditerrivibrionaceae</taxon>
    </lineage>
</organism>
<comment type="caution">
    <text evidence="4">The sequence shown here is derived from an EMBL/GenBank/DDBJ whole genome shotgun (WGS) entry which is preliminary data.</text>
</comment>
<keyword evidence="1 2" id="KW-0597">Phosphoprotein</keyword>
<dbReference type="SUPFAM" id="SSF52172">
    <property type="entry name" value="CheY-like"/>
    <property type="match status" value="1"/>
</dbReference>
<evidence type="ECO:0000313" key="5">
    <source>
        <dbReference type="Proteomes" id="UP000242881"/>
    </source>
</evidence>
<evidence type="ECO:0000256" key="1">
    <source>
        <dbReference type="ARBA" id="ARBA00022553"/>
    </source>
</evidence>
<evidence type="ECO:0000259" key="3">
    <source>
        <dbReference type="PROSITE" id="PS50110"/>
    </source>
</evidence>
<dbReference type="Proteomes" id="UP000242881">
    <property type="component" value="Unassembled WGS sequence"/>
</dbReference>
<dbReference type="EMBL" id="PNIN01000041">
    <property type="protein sequence ID" value="PMP71429.1"/>
    <property type="molecule type" value="Genomic_DNA"/>
</dbReference>
<dbReference type="Gene3D" id="3.40.50.2300">
    <property type="match status" value="1"/>
</dbReference>
<dbReference type="InterPro" id="IPR001789">
    <property type="entry name" value="Sig_transdc_resp-reg_receiver"/>
</dbReference>
<sequence>MSKILLVEDDKYSAGGIIDLFTSEGYEVDHALNGKSAFELLKDNQYNLIITDIMMPELDGIKFLHRIRSIGIDTPVIVITAYDTTENIMAVYDLGAVEILEKPFDIDDFLKLVQDLLKGEWKE</sequence>
<dbReference type="PANTHER" id="PTHR44591">
    <property type="entry name" value="STRESS RESPONSE REGULATOR PROTEIN 1"/>
    <property type="match status" value="1"/>
</dbReference>
<dbReference type="InterPro" id="IPR011006">
    <property type="entry name" value="CheY-like_superfamily"/>
</dbReference>
<dbReference type="PANTHER" id="PTHR44591:SF3">
    <property type="entry name" value="RESPONSE REGULATORY DOMAIN-CONTAINING PROTEIN"/>
    <property type="match status" value="1"/>
</dbReference>
<protein>
    <submittedName>
        <fullName evidence="4">Response regulator</fullName>
    </submittedName>
</protein>
<reference evidence="4 5" key="1">
    <citation type="submission" date="2018-01" db="EMBL/GenBank/DDBJ databases">
        <title>Metagenomic assembled genomes from two thermal pools in the Uzon Caldera, Kamchatka, Russia.</title>
        <authorList>
            <person name="Wilkins L."/>
            <person name="Ettinger C."/>
        </authorList>
    </citation>
    <scope>NUCLEOTIDE SEQUENCE [LARGE SCALE GENOMIC DNA]</scope>
    <source>
        <strain evidence="4">ZAV-05</strain>
    </source>
</reference>
<gene>
    <name evidence="4" type="ORF">C0187_04065</name>
</gene>
<dbReference type="PROSITE" id="PS50110">
    <property type="entry name" value="RESPONSE_REGULATORY"/>
    <property type="match status" value="1"/>
</dbReference>
<dbReference type="SMART" id="SM00448">
    <property type="entry name" value="REC"/>
    <property type="match status" value="1"/>
</dbReference>